<reference evidence="2 3" key="1">
    <citation type="submission" date="2024-02" db="EMBL/GenBank/DDBJ databases">
        <title>Comparative Genomic Analysis of Flavobacterium Species Causing Columnaris Disease of Freshwater Fish in Thailand: Insights into Virulence and Resistance Mechanisms.</title>
        <authorList>
            <person name="Nguyen D."/>
            <person name="Chokmangmeepisarn P."/>
            <person name="Khianchaikhan K."/>
            <person name="Morishita M."/>
            <person name="Bunnoy A."/>
            <person name="Rodkhum C."/>
        </authorList>
    </citation>
    <scope>NUCLEOTIDE SEQUENCE [LARGE SCALE GENOMIC DNA]</scope>
    <source>
        <strain evidence="2 3">KCRT2007</strain>
    </source>
</reference>
<keyword evidence="3" id="KW-1185">Reference proteome</keyword>
<dbReference type="RefSeq" id="WP_405323597.1">
    <property type="nucleotide sequence ID" value="NZ_JAZGZR010000136.1"/>
</dbReference>
<protein>
    <submittedName>
        <fullName evidence="2">Reverse transcriptase domain-containing protein</fullName>
    </submittedName>
</protein>
<dbReference type="PROSITE" id="PS50878">
    <property type="entry name" value="RT_POL"/>
    <property type="match status" value="1"/>
</dbReference>
<accession>A0ABW8PSX4</accession>
<dbReference type="Pfam" id="PF00078">
    <property type="entry name" value="RVT_1"/>
    <property type="match status" value="1"/>
</dbReference>
<keyword evidence="2" id="KW-0695">RNA-directed DNA polymerase</keyword>
<evidence type="ECO:0000259" key="1">
    <source>
        <dbReference type="PROSITE" id="PS50878"/>
    </source>
</evidence>
<dbReference type="CDD" id="cd03714">
    <property type="entry name" value="RT_DIRS1"/>
    <property type="match status" value="1"/>
</dbReference>
<dbReference type="EMBL" id="JAZGZR010000136">
    <property type="protein sequence ID" value="MFK7051106.1"/>
    <property type="molecule type" value="Genomic_DNA"/>
</dbReference>
<comment type="caution">
    <text evidence="2">The sequence shown here is derived from an EMBL/GenBank/DDBJ whole genome shotgun (WGS) entry which is preliminary data.</text>
</comment>
<dbReference type="InterPro" id="IPR043128">
    <property type="entry name" value="Rev_trsase/Diguanyl_cyclase"/>
</dbReference>
<dbReference type="InterPro" id="IPR052055">
    <property type="entry name" value="Hepadnavirus_pol/RT"/>
</dbReference>
<dbReference type="SUPFAM" id="SSF56672">
    <property type="entry name" value="DNA/RNA polymerases"/>
    <property type="match status" value="1"/>
</dbReference>
<dbReference type="Gene3D" id="3.30.70.270">
    <property type="match status" value="1"/>
</dbReference>
<evidence type="ECO:0000313" key="2">
    <source>
        <dbReference type="EMBL" id="MFK7051106.1"/>
    </source>
</evidence>
<dbReference type="PANTHER" id="PTHR33050:SF7">
    <property type="entry name" value="RIBONUCLEASE H"/>
    <property type="match status" value="1"/>
</dbReference>
<dbReference type="PANTHER" id="PTHR33050">
    <property type="entry name" value="REVERSE TRANSCRIPTASE DOMAIN-CONTAINING PROTEIN"/>
    <property type="match status" value="1"/>
</dbReference>
<dbReference type="InterPro" id="IPR043502">
    <property type="entry name" value="DNA/RNA_pol_sf"/>
</dbReference>
<feature type="domain" description="Reverse transcriptase" evidence="1">
    <location>
        <begin position="1"/>
        <end position="125"/>
    </location>
</feature>
<feature type="non-terminal residue" evidence="2">
    <location>
        <position position="174"/>
    </location>
</feature>
<evidence type="ECO:0000313" key="3">
    <source>
        <dbReference type="Proteomes" id="UP001621813"/>
    </source>
</evidence>
<organism evidence="2 3">
    <name type="scientific">Flavobacterium davisii</name>
    <dbReference type="NCBI Taxonomy" id="2906077"/>
    <lineage>
        <taxon>Bacteria</taxon>
        <taxon>Pseudomonadati</taxon>
        <taxon>Bacteroidota</taxon>
        <taxon>Flavobacteriia</taxon>
        <taxon>Flavobacteriales</taxon>
        <taxon>Flavobacteriaceae</taxon>
        <taxon>Flavobacterium</taxon>
    </lineage>
</organism>
<sequence>MKLDLSQAYFHVPVAKTHRRFLRFSMSLPTSKVQFWQMTCLPFGLASALKVFSTLTNWVALKLRERGMRVLVYLDDFLLVNQCPHMLQDHFCQATDLLRGLGWLINVEKSSTESSQMLNFLGIQWNTRKNQKALPMEKLSKLDAFISTMLKTPKWSVFHLQQIVGLLNFASFVV</sequence>
<keyword evidence="2" id="KW-0548">Nucleotidyltransferase</keyword>
<keyword evidence="2" id="KW-0808">Transferase</keyword>
<gene>
    <name evidence="2" type="ORF">V3Q77_14640</name>
</gene>
<dbReference type="InterPro" id="IPR000477">
    <property type="entry name" value="RT_dom"/>
</dbReference>
<dbReference type="Proteomes" id="UP001621813">
    <property type="component" value="Unassembled WGS sequence"/>
</dbReference>
<name>A0ABW8PSX4_9FLAO</name>
<dbReference type="GO" id="GO:0003964">
    <property type="term" value="F:RNA-directed DNA polymerase activity"/>
    <property type="evidence" value="ECO:0007669"/>
    <property type="project" value="UniProtKB-KW"/>
</dbReference>
<proteinExistence type="predicted"/>